<feature type="region of interest" description="Disordered" evidence="1">
    <location>
        <begin position="2001"/>
        <end position="2198"/>
    </location>
</feature>
<feature type="compositionally biased region" description="Basic and acidic residues" evidence="1">
    <location>
        <begin position="1811"/>
        <end position="1822"/>
    </location>
</feature>
<feature type="compositionally biased region" description="Polar residues" evidence="1">
    <location>
        <begin position="2135"/>
        <end position="2151"/>
    </location>
</feature>
<feature type="compositionally biased region" description="Basic and acidic residues" evidence="1">
    <location>
        <begin position="1953"/>
        <end position="1962"/>
    </location>
</feature>
<feature type="transmembrane region" description="Helical" evidence="2">
    <location>
        <begin position="128"/>
        <end position="150"/>
    </location>
</feature>
<evidence type="ECO:0000256" key="2">
    <source>
        <dbReference type="SAM" id="Phobius"/>
    </source>
</evidence>
<feature type="compositionally biased region" description="Basic and acidic residues" evidence="1">
    <location>
        <begin position="2022"/>
        <end position="2047"/>
    </location>
</feature>
<feature type="compositionally biased region" description="Basic residues" evidence="1">
    <location>
        <begin position="1867"/>
        <end position="1878"/>
    </location>
</feature>
<evidence type="ECO:0000256" key="1">
    <source>
        <dbReference type="SAM" id="MobiDB-lite"/>
    </source>
</evidence>
<sequence>MIVLIIGAVLGTLFGITNYFYPQLNVFYYPKLLIGKTLYAAYLLPENASNCRALIPYHETGPHFWERFRPPYRGRGYPALYPRIPPSMFSTNTRVVPIRFVPSGPAPQAPVTALVLYDPPKAAFPQWVTFYIVSAAALAVMIYITINFIVNLHSQRTMKTKSLTRQTGRFNNIAKRASLPKWEKAALRQMQLAFRDDVTDIMPSDIFTKVESIETIVSIPQQNCDTRLMQIEVSYLPSSPLKKITISAKSSTVAKPLLAPGHDISQMQAGQLPRFDAVALFGIPDTSSKLGLLAESAALQGRPRSMRLLVEKHCATLLKPVYVHAEPLPTLTKTNFIGPALPPPMKKVKKERDSPVKLEVNLMTREEQIQVEEKNSTHNSADLLLTSGEKEAAQHQPSVMQYEKSGHFAKIALRASLPKWERTALRQMQLAFRDDVTDIMPSDIFTKVESIETIVSIPQQNCDTRLMQIEVSYLPSSPLKKITISAKSSTVAKPLLAPGHDISQMQAGQLRFDAFALFGIRDTSSKLGLLAESAALQGRPSSMRLLVERHCAKLLKPVYVHAESLPTLTKTNFIGPALPPPIEKVKKERASPVKLEVNLMTREEQVHVEEKTSTHNSADLLLTSGEKEAAQHQPSVMQYEKTGHFAKIALRASLPKWERAALQQMQLAFRDDVADIMPSDIFSKVESIETIVSIPQQNCNTRLMQIEVSYLPSSPLKKITISAKSSTVAKLLLAPGNDISQMQAGQLPRFDAVALFGIRDTSSKLGLLAESAALQGRPSSMRLLVEKHCATLLKPVYVHAEPLPTLTKTNFIGPALPPPIVKVKKERASPVKLEVNLMTREEQIQVEEKTSTHNSADLLLTSGEKEAAQHQSSVMQYEKTAHFAEIALRASLPKWERAALRQMQLAFRDDVTDIMPSDIFSKVESIETIVSIPQQNCDTRLMQIEVSYLPSSPLKKITITAKSTTVAKPLLAPGHDISQMQAGQLPRFDAVALFGIRDTSSKLGLLAESAALQGRPSSMRLLVERHCAKLLKPVYVHAESLPTLTKTNFIGPALPPPIVKVKKERASPVKFEVNLMTREEQIQVEEKNFTHNSADLVLTSGEKEAAQHLPSVMQYKKSGHFAKVALRASPPRWEKAALRQMQLAFRDDVTDIMPSDIFTKVESIETIVSIPQQNCDTRLMQIEVYHRHSSPLKKITITAKLSTVGKPFLAPGHDISQMQAGQLPRFDAVALFGIPDTSSKLGLLAESAALQGRPSSMRLLVKRHCATLLKPVYVHAEPLPILTKTNFIGPALPPPIVKVKKERASPVKLEVNLMTREEQIQVEEQTSTHNSADLLLTSGEKEAAQHQPSVMQYEKSGHFAKVALRASPPKWEKAALRQMQLAFRDEVKALWPSDIFTKVESIHSSTAQQNCDTRLIKIVVTYLPFCPWNQIFSTAQSALVIKASTEEDPKLSAFEIRSPNSRNQPTNYPQQLDAITTSLQNSFCTLTATDNEACLPCKIVKHEQNFRSHILPDRYLIAQPTIFTSFSRHQATEQVNKSEDSSKACYTANYKNVALMHLKEEIENIRNDQNRGFLTGSVEQLQLDAGQFLPLCLKEKTKDPTHEELGDELLYEDKTTPAKQLDAGQFLPLCLKEKTKDPTHEELGDELLYEDKTTPAKQLDAGQFLPLCLKEKTKDPTHEELGDELLYEDKTTPAKQLDAGQFLPLCLKEKTKDPTHEELGDELLYEDKTTPAKQLDAGQFLPLCLKEKTKDPTHEELGDELLYEDKTTPAKQLDEGQCTPPPHDEGKESADPKEFISPFHEKKAKELPAVERDASEMEKEITGDVGAALAISPDVIQESLKDTKDGKDMSEKDQDTGKASAPNPCRRQGKRRKSKRPSAKKEAKALSATNDQKQAGKAGLSVKGESSRLYTKDMKTGNDDLIAIDHRKADSEDPEKACGQQTNAHTPSLVKKPVGEMSDRHNKISPKSKQKKNKDKKAAEPLSVFGTQIVVRTERKVEAMETSAIESHRQNRKNVGISCKTKKLDEPKVDQEKQEKTMIKTKLEGNEPPKPVRGKQKDAKQTREGPVASSRDGPGVQSRDDVLVISTHNGTARPITKDVGGHDTPMSTGLTREGMKKTNSSNTNLSKGSAVRGNTRASDSYQPAKRTTYSTAAHAGSIAGGNNRRGSHQKKTYRDQAQHEHGARARDGKRRKRRKDYHDKMKRYREIQKCWFVRATGKHPLRWTSDDIDDVIIAGDAKHREAQRAMNLPKTAYLHIDELKTDVRVWGRQFTIKKSDVLAGNITNEGVNKEDPFPSIETNIGSLPEYNMYILRYLLYTIALFRTPSSWILFDSHSRDNQGFLIADGRSVLLEFKDINSVAKYLKRFVSCNGSSDPLNARLLADWEMSYELAGVQVALNN</sequence>
<feature type="compositionally biased region" description="Basic residues" evidence="1">
    <location>
        <begin position="1963"/>
        <end position="1975"/>
    </location>
</feature>
<dbReference type="EMBL" id="DS469596">
    <property type="protein sequence ID" value="EDO40122.1"/>
    <property type="molecule type" value="Genomic_DNA"/>
</dbReference>
<feature type="compositionally biased region" description="Basic and acidic residues" evidence="1">
    <location>
        <begin position="1782"/>
        <end position="1792"/>
    </location>
</feature>
<dbReference type="Proteomes" id="UP000001593">
    <property type="component" value="Unassembled WGS sequence"/>
</dbReference>
<dbReference type="HOGENOM" id="CLU_229284_0_0_1"/>
<dbReference type="eggNOG" id="ENOG502SXC9">
    <property type="taxonomic scope" value="Eukaryota"/>
</dbReference>
<organism evidence="3 4">
    <name type="scientific">Nematostella vectensis</name>
    <name type="common">Starlet sea anemone</name>
    <dbReference type="NCBI Taxonomy" id="45351"/>
    <lineage>
        <taxon>Eukaryota</taxon>
        <taxon>Metazoa</taxon>
        <taxon>Cnidaria</taxon>
        <taxon>Anthozoa</taxon>
        <taxon>Hexacorallia</taxon>
        <taxon>Actiniaria</taxon>
        <taxon>Edwardsiidae</taxon>
        <taxon>Nematostella</taxon>
    </lineage>
</organism>
<feature type="region of interest" description="Disordered" evidence="1">
    <location>
        <begin position="1811"/>
        <end position="1981"/>
    </location>
</feature>
<feature type="compositionally biased region" description="Basic and acidic residues" evidence="1">
    <location>
        <begin position="1839"/>
        <end position="1856"/>
    </location>
</feature>
<feature type="compositionally biased region" description="Basic and acidic residues" evidence="1">
    <location>
        <begin position="2172"/>
        <end position="2186"/>
    </location>
</feature>
<protein>
    <submittedName>
        <fullName evidence="3">Uncharacterized protein</fullName>
    </submittedName>
</protein>
<accession>A7S836</accession>
<gene>
    <name evidence="3" type="ORF">NEMVEDRAFT_v1g208248</name>
</gene>
<dbReference type="InParanoid" id="A7S836"/>
<feature type="compositionally biased region" description="Basic and acidic residues" evidence="1">
    <location>
        <begin position="1910"/>
        <end position="1936"/>
    </location>
</feature>
<keyword evidence="2" id="KW-1133">Transmembrane helix</keyword>
<feature type="region of interest" description="Disordered" evidence="1">
    <location>
        <begin position="1769"/>
        <end position="1792"/>
    </location>
</feature>
<evidence type="ECO:0000313" key="3">
    <source>
        <dbReference type="EMBL" id="EDO40122.1"/>
    </source>
</evidence>
<keyword evidence="4" id="KW-1185">Reference proteome</keyword>
<name>A7S836_NEMVE</name>
<dbReference type="Gene3D" id="3.90.70.120">
    <property type="match status" value="1"/>
</dbReference>
<feature type="compositionally biased region" description="Polar residues" evidence="1">
    <location>
        <begin position="2117"/>
        <end position="2127"/>
    </location>
</feature>
<reference evidence="3 4" key="1">
    <citation type="journal article" date="2007" name="Science">
        <title>Sea anemone genome reveals ancestral eumetazoan gene repertoire and genomic organization.</title>
        <authorList>
            <person name="Putnam N.H."/>
            <person name="Srivastava M."/>
            <person name="Hellsten U."/>
            <person name="Dirks B."/>
            <person name="Chapman J."/>
            <person name="Salamov A."/>
            <person name="Terry A."/>
            <person name="Shapiro H."/>
            <person name="Lindquist E."/>
            <person name="Kapitonov V.V."/>
            <person name="Jurka J."/>
            <person name="Genikhovich G."/>
            <person name="Grigoriev I.V."/>
            <person name="Lucas S.M."/>
            <person name="Steele R.E."/>
            <person name="Finnerty J.R."/>
            <person name="Technau U."/>
            <person name="Martindale M.Q."/>
            <person name="Rokhsar D.S."/>
        </authorList>
    </citation>
    <scope>NUCLEOTIDE SEQUENCE [LARGE SCALE GENOMIC DNA]</scope>
    <source>
        <strain evidence="4">CH2 X CH6</strain>
    </source>
</reference>
<evidence type="ECO:0000313" key="4">
    <source>
        <dbReference type="Proteomes" id="UP000001593"/>
    </source>
</evidence>
<keyword evidence="2" id="KW-0472">Membrane</keyword>
<keyword evidence="2" id="KW-0812">Transmembrane</keyword>
<proteinExistence type="predicted"/>